<dbReference type="EMBL" id="KZ772737">
    <property type="protein sequence ID" value="PTQ36260.1"/>
    <property type="molecule type" value="Genomic_DNA"/>
</dbReference>
<organism evidence="2 3">
    <name type="scientific">Marchantia polymorpha</name>
    <name type="common">Common liverwort</name>
    <name type="synonym">Marchantia aquatica</name>
    <dbReference type="NCBI Taxonomy" id="3197"/>
    <lineage>
        <taxon>Eukaryota</taxon>
        <taxon>Viridiplantae</taxon>
        <taxon>Streptophyta</taxon>
        <taxon>Embryophyta</taxon>
        <taxon>Marchantiophyta</taxon>
        <taxon>Marchantiopsida</taxon>
        <taxon>Marchantiidae</taxon>
        <taxon>Marchantiales</taxon>
        <taxon>Marchantiaceae</taxon>
        <taxon>Marchantia</taxon>
    </lineage>
</organism>
<evidence type="ECO:0000313" key="2">
    <source>
        <dbReference type="EMBL" id="PTQ36260.1"/>
    </source>
</evidence>
<evidence type="ECO:0000313" key="3">
    <source>
        <dbReference type="Proteomes" id="UP000244005"/>
    </source>
</evidence>
<gene>
    <name evidence="2" type="ORF">MARPO_0065s0066</name>
</gene>
<feature type="compositionally biased region" description="Basic and acidic residues" evidence="1">
    <location>
        <begin position="157"/>
        <end position="177"/>
    </location>
</feature>
<sequence length="177" mass="19844">MKPTGTQCWAVQGWPLGAPGGERASEKSNRRVGVVRVGGLTMVRVLGAGAQVHKRREGGAFRWGTRRASAEEEEEEADGGSGLDGPSDRPSDRRTKEFDESAEEEEEEDDDPRRRTASTLCARRGVQTGHSRQESSHFARSSWGRQQQEEEEEEEENRGWDLDGELESGRETMMRRL</sequence>
<dbReference type="AlphaFoldDB" id="A0A2R6WQX7"/>
<protein>
    <submittedName>
        <fullName evidence="2">Uncharacterized protein</fullName>
    </submittedName>
</protein>
<accession>A0A2R6WQX7</accession>
<reference evidence="3" key="1">
    <citation type="journal article" date="2017" name="Cell">
        <title>Insights into land plant evolution garnered from the Marchantia polymorpha genome.</title>
        <authorList>
            <person name="Bowman J.L."/>
            <person name="Kohchi T."/>
            <person name="Yamato K.T."/>
            <person name="Jenkins J."/>
            <person name="Shu S."/>
            <person name="Ishizaki K."/>
            <person name="Yamaoka S."/>
            <person name="Nishihama R."/>
            <person name="Nakamura Y."/>
            <person name="Berger F."/>
            <person name="Adam C."/>
            <person name="Aki S.S."/>
            <person name="Althoff F."/>
            <person name="Araki T."/>
            <person name="Arteaga-Vazquez M.A."/>
            <person name="Balasubrmanian S."/>
            <person name="Barry K."/>
            <person name="Bauer D."/>
            <person name="Boehm C.R."/>
            <person name="Briginshaw L."/>
            <person name="Caballero-Perez J."/>
            <person name="Catarino B."/>
            <person name="Chen F."/>
            <person name="Chiyoda S."/>
            <person name="Chovatia M."/>
            <person name="Davies K.M."/>
            <person name="Delmans M."/>
            <person name="Demura T."/>
            <person name="Dierschke T."/>
            <person name="Dolan L."/>
            <person name="Dorantes-Acosta A.E."/>
            <person name="Eklund D.M."/>
            <person name="Florent S.N."/>
            <person name="Flores-Sandoval E."/>
            <person name="Fujiyama A."/>
            <person name="Fukuzawa H."/>
            <person name="Galik B."/>
            <person name="Grimanelli D."/>
            <person name="Grimwood J."/>
            <person name="Grossniklaus U."/>
            <person name="Hamada T."/>
            <person name="Haseloff J."/>
            <person name="Hetherington A.J."/>
            <person name="Higo A."/>
            <person name="Hirakawa Y."/>
            <person name="Hundley H.N."/>
            <person name="Ikeda Y."/>
            <person name="Inoue K."/>
            <person name="Inoue S.I."/>
            <person name="Ishida S."/>
            <person name="Jia Q."/>
            <person name="Kakita M."/>
            <person name="Kanazawa T."/>
            <person name="Kawai Y."/>
            <person name="Kawashima T."/>
            <person name="Kennedy M."/>
            <person name="Kinose K."/>
            <person name="Kinoshita T."/>
            <person name="Kohara Y."/>
            <person name="Koide E."/>
            <person name="Komatsu K."/>
            <person name="Kopischke S."/>
            <person name="Kubo M."/>
            <person name="Kyozuka J."/>
            <person name="Lagercrantz U."/>
            <person name="Lin S.S."/>
            <person name="Lindquist E."/>
            <person name="Lipzen A.M."/>
            <person name="Lu C.W."/>
            <person name="De Luna E."/>
            <person name="Martienssen R.A."/>
            <person name="Minamino N."/>
            <person name="Mizutani M."/>
            <person name="Mizutani M."/>
            <person name="Mochizuki N."/>
            <person name="Monte I."/>
            <person name="Mosher R."/>
            <person name="Nagasaki H."/>
            <person name="Nakagami H."/>
            <person name="Naramoto S."/>
            <person name="Nishitani K."/>
            <person name="Ohtani M."/>
            <person name="Okamoto T."/>
            <person name="Okumura M."/>
            <person name="Phillips J."/>
            <person name="Pollak B."/>
            <person name="Reinders A."/>
            <person name="Rovekamp M."/>
            <person name="Sano R."/>
            <person name="Sawa S."/>
            <person name="Schmid M.W."/>
            <person name="Shirakawa M."/>
            <person name="Solano R."/>
            <person name="Spunde A."/>
            <person name="Suetsugu N."/>
            <person name="Sugano S."/>
            <person name="Sugiyama A."/>
            <person name="Sun R."/>
            <person name="Suzuki Y."/>
            <person name="Takenaka M."/>
            <person name="Takezawa D."/>
            <person name="Tomogane H."/>
            <person name="Tsuzuki M."/>
            <person name="Ueda T."/>
            <person name="Umeda M."/>
            <person name="Ward J.M."/>
            <person name="Watanabe Y."/>
            <person name="Yazaki K."/>
            <person name="Yokoyama R."/>
            <person name="Yoshitake Y."/>
            <person name="Yotsui I."/>
            <person name="Zachgo S."/>
            <person name="Schmutz J."/>
        </authorList>
    </citation>
    <scope>NUCLEOTIDE SEQUENCE [LARGE SCALE GENOMIC DNA]</scope>
    <source>
        <strain evidence="3">Tak-1</strain>
    </source>
</reference>
<feature type="compositionally biased region" description="Basic and acidic residues" evidence="1">
    <location>
        <begin position="86"/>
        <end position="99"/>
    </location>
</feature>
<feature type="compositionally biased region" description="Acidic residues" evidence="1">
    <location>
        <begin position="100"/>
        <end position="110"/>
    </location>
</feature>
<name>A0A2R6WQX7_MARPO</name>
<feature type="region of interest" description="Disordered" evidence="1">
    <location>
        <begin position="50"/>
        <end position="177"/>
    </location>
</feature>
<feature type="region of interest" description="Disordered" evidence="1">
    <location>
        <begin position="1"/>
        <end position="31"/>
    </location>
</feature>
<proteinExistence type="predicted"/>
<dbReference type="Proteomes" id="UP000244005">
    <property type="component" value="Unassembled WGS sequence"/>
</dbReference>
<evidence type="ECO:0000256" key="1">
    <source>
        <dbReference type="SAM" id="MobiDB-lite"/>
    </source>
</evidence>
<keyword evidence="3" id="KW-1185">Reference proteome</keyword>